<feature type="region of interest" description="Disordered" evidence="1">
    <location>
        <begin position="48"/>
        <end position="75"/>
    </location>
</feature>
<dbReference type="AlphaFoldDB" id="W1NSV6"/>
<dbReference type="HOGENOM" id="CLU_2674411_0_0_1"/>
<gene>
    <name evidence="2" type="ORF">AMTR_s00093p00106180</name>
</gene>
<sequence length="75" mass="8420">MVDYALQWSFWSHSAPARVDHAPAMELLDHSAPARVHHASTMELLEPQRFSYGGPRSSNGTSKGAALRRWMTSLR</sequence>
<protein>
    <submittedName>
        <fullName evidence="2">Uncharacterized protein</fullName>
    </submittedName>
</protein>
<dbReference type="Gramene" id="ERM98813">
    <property type="protein sequence ID" value="ERM98813"/>
    <property type="gene ID" value="AMTR_s00093p00106180"/>
</dbReference>
<keyword evidence="3" id="KW-1185">Reference proteome</keyword>
<dbReference type="Proteomes" id="UP000017836">
    <property type="component" value="Unassembled WGS sequence"/>
</dbReference>
<name>W1NSV6_AMBTC</name>
<proteinExistence type="predicted"/>
<evidence type="ECO:0000256" key="1">
    <source>
        <dbReference type="SAM" id="MobiDB-lite"/>
    </source>
</evidence>
<dbReference type="EMBL" id="KI395256">
    <property type="protein sequence ID" value="ERM98813.1"/>
    <property type="molecule type" value="Genomic_DNA"/>
</dbReference>
<evidence type="ECO:0000313" key="3">
    <source>
        <dbReference type="Proteomes" id="UP000017836"/>
    </source>
</evidence>
<evidence type="ECO:0000313" key="2">
    <source>
        <dbReference type="EMBL" id="ERM98813.1"/>
    </source>
</evidence>
<accession>W1NSV6</accession>
<organism evidence="2 3">
    <name type="scientific">Amborella trichopoda</name>
    <dbReference type="NCBI Taxonomy" id="13333"/>
    <lineage>
        <taxon>Eukaryota</taxon>
        <taxon>Viridiplantae</taxon>
        <taxon>Streptophyta</taxon>
        <taxon>Embryophyta</taxon>
        <taxon>Tracheophyta</taxon>
        <taxon>Spermatophyta</taxon>
        <taxon>Magnoliopsida</taxon>
        <taxon>Amborellales</taxon>
        <taxon>Amborellaceae</taxon>
        <taxon>Amborella</taxon>
    </lineage>
</organism>
<reference evidence="3" key="1">
    <citation type="journal article" date="2013" name="Science">
        <title>The Amborella genome and the evolution of flowering plants.</title>
        <authorList>
            <consortium name="Amborella Genome Project"/>
        </authorList>
    </citation>
    <scope>NUCLEOTIDE SEQUENCE [LARGE SCALE GENOMIC DNA]</scope>
</reference>